<name>A0A392TVI9_9FABA</name>
<dbReference type="AlphaFoldDB" id="A0A392TVI9"/>
<accession>A0A392TVI9</accession>
<evidence type="ECO:0000256" key="1">
    <source>
        <dbReference type="SAM" id="MobiDB-lite"/>
    </source>
</evidence>
<reference evidence="2 3" key="1">
    <citation type="journal article" date="2018" name="Front. Plant Sci.">
        <title>Red Clover (Trifolium pratense) and Zigzag Clover (T. medium) - A Picture of Genomic Similarities and Differences.</title>
        <authorList>
            <person name="Dluhosova J."/>
            <person name="Istvanek J."/>
            <person name="Nedelnik J."/>
            <person name="Repkova J."/>
        </authorList>
    </citation>
    <scope>NUCLEOTIDE SEQUENCE [LARGE SCALE GENOMIC DNA]</scope>
    <source>
        <strain evidence="3">cv. 10/8</strain>
        <tissue evidence="2">Leaf</tissue>
    </source>
</reference>
<protein>
    <submittedName>
        <fullName evidence="2">Uncharacterized protein</fullName>
    </submittedName>
</protein>
<evidence type="ECO:0000313" key="3">
    <source>
        <dbReference type="Proteomes" id="UP000265520"/>
    </source>
</evidence>
<evidence type="ECO:0000313" key="2">
    <source>
        <dbReference type="EMBL" id="MCI65092.1"/>
    </source>
</evidence>
<sequence length="40" mass="4772">MENLSPLEMMMNDLDDPDYEENSEEDEEAIKKSLECDYKQ</sequence>
<dbReference type="Proteomes" id="UP000265520">
    <property type="component" value="Unassembled WGS sequence"/>
</dbReference>
<organism evidence="2 3">
    <name type="scientific">Trifolium medium</name>
    <dbReference type="NCBI Taxonomy" id="97028"/>
    <lineage>
        <taxon>Eukaryota</taxon>
        <taxon>Viridiplantae</taxon>
        <taxon>Streptophyta</taxon>
        <taxon>Embryophyta</taxon>
        <taxon>Tracheophyta</taxon>
        <taxon>Spermatophyta</taxon>
        <taxon>Magnoliopsida</taxon>
        <taxon>eudicotyledons</taxon>
        <taxon>Gunneridae</taxon>
        <taxon>Pentapetalae</taxon>
        <taxon>rosids</taxon>
        <taxon>fabids</taxon>
        <taxon>Fabales</taxon>
        <taxon>Fabaceae</taxon>
        <taxon>Papilionoideae</taxon>
        <taxon>50 kb inversion clade</taxon>
        <taxon>NPAAA clade</taxon>
        <taxon>Hologalegina</taxon>
        <taxon>IRL clade</taxon>
        <taxon>Trifolieae</taxon>
        <taxon>Trifolium</taxon>
    </lineage>
</organism>
<feature type="compositionally biased region" description="Basic and acidic residues" evidence="1">
    <location>
        <begin position="29"/>
        <end position="40"/>
    </location>
</feature>
<feature type="compositionally biased region" description="Acidic residues" evidence="1">
    <location>
        <begin position="13"/>
        <end position="28"/>
    </location>
</feature>
<feature type="region of interest" description="Disordered" evidence="1">
    <location>
        <begin position="1"/>
        <end position="40"/>
    </location>
</feature>
<feature type="non-terminal residue" evidence="2">
    <location>
        <position position="40"/>
    </location>
</feature>
<dbReference type="EMBL" id="LXQA010669300">
    <property type="protein sequence ID" value="MCI65092.1"/>
    <property type="molecule type" value="Genomic_DNA"/>
</dbReference>
<keyword evidence="3" id="KW-1185">Reference proteome</keyword>
<proteinExistence type="predicted"/>
<comment type="caution">
    <text evidence="2">The sequence shown here is derived from an EMBL/GenBank/DDBJ whole genome shotgun (WGS) entry which is preliminary data.</text>
</comment>